<gene>
    <name evidence="1" type="ORF">MM415B01405_0003</name>
</gene>
<dbReference type="EMBL" id="MT141340">
    <property type="protein sequence ID" value="QJA58808.1"/>
    <property type="molecule type" value="Genomic_DNA"/>
</dbReference>
<dbReference type="AlphaFoldDB" id="A0A6M3INT6"/>
<protein>
    <submittedName>
        <fullName evidence="1">Uncharacterized protein</fullName>
    </submittedName>
</protein>
<evidence type="ECO:0000313" key="1">
    <source>
        <dbReference type="EMBL" id="QJA58808.1"/>
    </source>
</evidence>
<sequence>MEKHVPREEYPGIGGQIARHVIPNLIAAPVEVGLDLLVPSPVFQAMPKPAKKLVSKILTARLPMTGKVGKPVEWTAETLMKIGWGLPAEEAMEAIPKMGFDPAKMADLNLTETETKRMNILLKKTMKDLHPSDEIINEIINNKIAKGIIPTQDDMLNLMAARNIELGTISKYDNQVENYLIKEAGMGDSEARFIRQHINKIGVTSTDFMNAPAETLSSMTGDLPKYIEPELVDILKKGEIDVSPWGWITDTKAKLLDVHAKAIASGDEVAAVKMAQPLKAFMELERSSYAWAKELPGWEKRLDDVQRLVKDFEKIGGQEAKRILALSPETGHLTDELKKSAPEIYRLSKELLDDLYKLKPEGVAEADWIHYCEDYFPIKGNLANDLLVYKRTGKLPSWAKSRVDLEKAVARQSRGYMDLLKGRAYSGVKYYHMSQPTQKFEKLISKRDFPPTLKRMMQRNIANMTGTILPDEHIVIQPVQRFLKKFGYDITPYEARNIVRAFQDLSYSSVLSDPYLWGIKQPLQRLHGLMYMGFGDLAEGSMMARTAAGKRLADLYEIPQQAVTYTPGLRGKIMWGTKPFSWQDYGSRIRMVCGENKRVMRAGKKLIEGRIDDVTFLKQVGCGEEMGTHHLSIRSIAKSILEQDITIARRDWVSSFPKGVLKEFDELALTNPRQAKINAIAYLLADDTQYMTQFPYGSIHTPPALRGVTGRIGGQFNTWSIYFTKMNMAAVSNRNWAGLLRFYSTWLAMVAASGGVVKKWHPATSIKPMTAGPIAMAAYDSLQMSSHLLRDKIMPGEPTPWEKKAFYESLGRTKRFMWLLMPYGGPIKDLGTMIMESDLTAEEKLWIMMGLSGEKDKEKVAPLSDVKMRSELFKNRAMGSKEMQSELF</sequence>
<proteinExistence type="predicted"/>
<name>A0A6M3INT6_9ZZZZ</name>
<reference evidence="1" key="1">
    <citation type="submission" date="2020-03" db="EMBL/GenBank/DDBJ databases">
        <title>The deep terrestrial virosphere.</title>
        <authorList>
            <person name="Holmfeldt K."/>
            <person name="Nilsson E."/>
            <person name="Simone D."/>
            <person name="Lopez-Fernandez M."/>
            <person name="Wu X."/>
            <person name="de Brujin I."/>
            <person name="Lundin D."/>
            <person name="Andersson A."/>
            <person name="Bertilsson S."/>
            <person name="Dopson M."/>
        </authorList>
    </citation>
    <scope>NUCLEOTIDE SEQUENCE</scope>
    <source>
        <strain evidence="1">MM415B01405</strain>
    </source>
</reference>
<organism evidence="1">
    <name type="scientific">viral metagenome</name>
    <dbReference type="NCBI Taxonomy" id="1070528"/>
    <lineage>
        <taxon>unclassified sequences</taxon>
        <taxon>metagenomes</taxon>
        <taxon>organismal metagenomes</taxon>
    </lineage>
</organism>
<accession>A0A6M3INT6</accession>